<keyword evidence="3" id="KW-1185">Reference proteome</keyword>
<evidence type="ECO:0000256" key="1">
    <source>
        <dbReference type="SAM" id="MobiDB-lite"/>
    </source>
</evidence>
<protein>
    <submittedName>
        <fullName evidence="2">Uncharacterized protein</fullName>
    </submittedName>
</protein>
<gene>
    <name evidence="2" type="ORF">LTR84_012172</name>
</gene>
<comment type="caution">
    <text evidence="2">The sequence shown here is derived from an EMBL/GenBank/DDBJ whole genome shotgun (WGS) entry which is preliminary data.</text>
</comment>
<feature type="compositionally biased region" description="Basic residues" evidence="1">
    <location>
        <begin position="229"/>
        <end position="238"/>
    </location>
</feature>
<evidence type="ECO:0000313" key="3">
    <source>
        <dbReference type="Proteomes" id="UP001358417"/>
    </source>
</evidence>
<sequence length="275" mass="29932">MTSAMNLLLLKYAHAQLHAEILQGIAADLQRASTVLNTRARNLDAHFLSLKSTHDKGSVDPIRSSEPATEKDILEVTNAMASIEAMTEIQEQMRRNIEALIGMECKPGLTEHNDARVYVNWKNSTREQDFNFGEAMSEKLAEISSLSGIKLSLPVTPAHPKVRSAENPTHKCSKLTSQIQIVIPATTSPAALSPNNDGLTSASRASAPKPPRSRTNSVLSPPPTPGKQTPHKSVKRKQRMADIKKAAASPEKVMASSGRPVWGVFRGSIKTEEED</sequence>
<dbReference type="GeneID" id="89980319"/>
<accession>A0AAV9NFL9</accession>
<dbReference type="Proteomes" id="UP001358417">
    <property type="component" value="Unassembled WGS sequence"/>
</dbReference>
<organism evidence="2 3">
    <name type="scientific">Exophiala bonariae</name>
    <dbReference type="NCBI Taxonomy" id="1690606"/>
    <lineage>
        <taxon>Eukaryota</taxon>
        <taxon>Fungi</taxon>
        <taxon>Dikarya</taxon>
        <taxon>Ascomycota</taxon>
        <taxon>Pezizomycotina</taxon>
        <taxon>Eurotiomycetes</taxon>
        <taxon>Chaetothyriomycetidae</taxon>
        <taxon>Chaetothyriales</taxon>
        <taxon>Herpotrichiellaceae</taxon>
        <taxon>Exophiala</taxon>
    </lineage>
</organism>
<name>A0AAV9NFL9_9EURO</name>
<proteinExistence type="predicted"/>
<feature type="region of interest" description="Disordered" evidence="1">
    <location>
        <begin position="187"/>
        <end position="275"/>
    </location>
</feature>
<feature type="compositionally biased region" description="Polar residues" evidence="1">
    <location>
        <begin position="187"/>
        <end position="204"/>
    </location>
</feature>
<reference evidence="2 3" key="1">
    <citation type="submission" date="2023-08" db="EMBL/GenBank/DDBJ databases">
        <title>Black Yeasts Isolated from many extreme environments.</title>
        <authorList>
            <person name="Coleine C."/>
            <person name="Stajich J.E."/>
            <person name="Selbmann L."/>
        </authorList>
    </citation>
    <scope>NUCLEOTIDE SEQUENCE [LARGE SCALE GENOMIC DNA]</scope>
    <source>
        <strain evidence="2 3">CCFEE 5792</strain>
    </source>
</reference>
<dbReference type="EMBL" id="JAVRRD010000007">
    <property type="protein sequence ID" value="KAK5056640.1"/>
    <property type="molecule type" value="Genomic_DNA"/>
</dbReference>
<dbReference type="RefSeq" id="XP_064708356.1">
    <property type="nucleotide sequence ID" value="XM_064855696.1"/>
</dbReference>
<evidence type="ECO:0000313" key="2">
    <source>
        <dbReference type="EMBL" id="KAK5056640.1"/>
    </source>
</evidence>
<dbReference type="AlphaFoldDB" id="A0AAV9NFL9"/>